<dbReference type="EMBL" id="JAOQJR010000003">
    <property type="protein sequence ID" value="MCU6737935.1"/>
    <property type="molecule type" value="Genomic_DNA"/>
</dbReference>
<dbReference type="Pfam" id="PF03610">
    <property type="entry name" value="EIIA-man"/>
    <property type="match status" value="1"/>
</dbReference>
<reference evidence="6 7" key="1">
    <citation type="journal article" date="2021" name="ISME Commun">
        <title>Automated analysis of genomic sequences facilitates high-throughput and comprehensive description of bacteria.</title>
        <authorList>
            <person name="Hitch T.C.A."/>
        </authorList>
    </citation>
    <scope>NUCLEOTIDE SEQUENCE [LARGE SCALE GENOMIC DNA]</scope>
    <source>
        <strain evidence="6 7">H4_15</strain>
    </source>
</reference>
<feature type="domain" description="PTS EIIA type-4" evidence="4">
    <location>
        <begin position="517"/>
        <end position="641"/>
    </location>
</feature>
<evidence type="ECO:0000259" key="3">
    <source>
        <dbReference type="PROSITE" id="PS50045"/>
    </source>
</evidence>
<dbReference type="PANTHER" id="PTHR30185">
    <property type="entry name" value="CRYPTIC BETA-GLUCOSIDE BGL OPERON ANTITERMINATOR"/>
    <property type="match status" value="1"/>
</dbReference>
<dbReference type="Gene3D" id="3.40.50.510">
    <property type="entry name" value="Phosphotransferase system, mannose-type IIA component"/>
    <property type="match status" value="1"/>
</dbReference>
<protein>
    <submittedName>
        <fullName evidence="6">PRD domain-containing protein</fullName>
    </submittedName>
</protein>
<dbReference type="InterPro" id="IPR027417">
    <property type="entry name" value="P-loop_NTPase"/>
</dbReference>
<sequence length="858" mass="99996">MKTNKEKVFDFIVEYSKRFKTINDETPKLDTQFLSEKLEMRRSNLSSILNQLVDERKIEKTKGRPVLYYLSTDQEVQIENQVFDSLIGQDLSLKDTIQFTKSAIAYPMRIPRILFTGQKGIGVRTLAEKIYEYVCLQRILKKDSNFKIVDCLDYNEKQISEKLIGKENIFLENNHGLILIKNVNVVSKDLISNVIRMLKNNSDFDFILIIHLNEDLDKLDYLRDYFNFMVHIPSLDNRNLSERFQFIEKFFQNESNNLNRSIEINDGLMQCLLLYPCKDNLIELRNNIQFGVANALSKSKKNTNIVIELGDLPPNVRKGLLYIKKHINDLTNVLEKDTTYVFNHNRTLRKKIKSENLDIYAQLEQKYKALGKMANEKEKDAYLIANIEEQIDDYLKQITHDIDKDKIKKICSTKLINSVEKFLNSASVRFNQVYSNKIYYAICLHLNNAIVRNSSKQRISNENIMEIIDKYDEQYVFSRKFLKSIEKEFNVTLSMDESAFITLVLTLQENEKLKKRNVVTLIVMHGSKTAQSIVEVVKLLMPVKNIEAFDLSLEDDPKESYEQLKNKIIEINQGRGILALYDMGSIQVMLDSIMEETKINIRSIEVPIPLLAMSACKQAEEGKNVDDIYDHLVSEYSDKSYSRMSNKDVIIALSSANENNSESIKRYLQTLEDYRDYQILSFNISDKHSLINRINEIKLKGKVIGIVGTYNPDIFNIKFVDYQHLPKVYTIHELFAESDDDFDIIEYLTEQFEIFNYDDLQNSLLPFVKKLEEIFEEPFTEDTRLGMLIHMGCLIDRLTKKQASAVNFNLDSIRTKYHDEFTMVSEASKKLESTFNVTFSDSDKATIIEIIINNKRRN</sequence>
<evidence type="ECO:0000313" key="6">
    <source>
        <dbReference type="EMBL" id="MCU6737935.1"/>
    </source>
</evidence>
<comment type="caution">
    <text evidence="6">The sequence shown here is derived from an EMBL/GenBank/DDBJ whole genome shotgun (WGS) entry which is preliminary data.</text>
</comment>
<evidence type="ECO:0000259" key="4">
    <source>
        <dbReference type="PROSITE" id="PS51096"/>
    </source>
</evidence>
<organism evidence="6 7">
    <name type="scientific">[Clostridium] ammoniilyticum</name>
    <dbReference type="NCBI Taxonomy" id="2981784"/>
    <lineage>
        <taxon>Bacteria</taxon>
        <taxon>Bacillati</taxon>
        <taxon>Bacillota</taxon>
        <taxon>Erysipelotrichia</taxon>
        <taxon>Erysipelotrichales</taxon>
        <taxon>Coprobacillaceae</taxon>
        <taxon>Faecalibacillus</taxon>
    </lineage>
</organism>
<dbReference type="RefSeq" id="WP_147579931.1">
    <property type="nucleotide sequence ID" value="NZ_JAOQJR010000003.1"/>
</dbReference>
<dbReference type="InterPro" id="IPR011608">
    <property type="entry name" value="PRD"/>
</dbReference>
<name>A0ABT2SSY1_9FIRM</name>
<feature type="domain" description="Sigma-54 factor interaction" evidence="3">
    <location>
        <begin position="86"/>
        <end position="293"/>
    </location>
</feature>
<feature type="domain" description="PRD" evidence="5">
    <location>
        <begin position="410"/>
        <end position="515"/>
    </location>
</feature>
<dbReference type="PANTHER" id="PTHR30185:SF15">
    <property type="entry name" value="CRYPTIC BETA-GLUCOSIDE BGL OPERON ANTITERMINATOR"/>
    <property type="match status" value="1"/>
</dbReference>
<dbReference type="Proteomes" id="UP001208364">
    <property type="component" value="Unassembled WGS sequence"/>
</dbReference>
<dbReference type="SUPFAM" id="SSF63520">
    <property type="entry name" value="PTS-regulatory domain, PRD"/>
    <property type="match status" value="2"/>
</dbReference>
<dbReference type="PROSITE" id="PS51372">
    <property type="entry name" value="PRD_2"/>
    <property type="match status" value="2"/>
</dbReference>
<accession>A0ABT2SSY1</accession>
<dbReference type="SUPFAM" id="SSF52540">
    <property type="entry name" value="P-loop containing nucleoside triphosphate hydrolases"/>
    <property type="match status" value="1"/>
</dbReference>
<feature type="domain" description="PRD" evidence="5">
    <location>
        <begin position="755"/>
        <end position="858"/>
    </location>
</feature>
<dbReference type="Pfam" id="PF00874">
    <property type="entry name" value="PRD"/>
    <property type="match status" value="2"/>
</dbReference>
<dbReference type="PROSITE" id="PS51096">
    <property type="entry name" value="PTS_EIIA_TYPE_4"/>
    <property type="match status" value="1"/>
</dbReference>
<keyword evidence="1" id="KW-0808">Transferase</keyword>
<dbReference type="InterPro" id="IPR050661">
    <property type="entry name" value="BglG_antiterminators"/>
</dbReference>
<keyword evidence="7" id="KW-1185">Reference proteome</keyword>
<evidence type="ECO:0000313" key="7">
    <source>
        <dbReference type="Proteomes" id="UP001208364"/>
    </source>
</evidence>
<dbReference type="SUPFAM" id="SSF53062">
    <property type="entry name" value="PTS system fructose IIA component-like"/>
    <property type="match status" value="1"/>
</dbReference>
<dbReference type="InterPro" id="IPR002078">
    <property type="entry name" value="Sigma_54_int"/>
</dbReference>
<evidence type="ECO:0000256" key="1">
    <source>
        <dbReference type="ARBA" id="ARBA00022679"/>
    </source>
</evidence>
<dbReference type="InterPro" id="IPR004701">
    <property type="entry name" value="PTS_EIIA_man-typ"/>
</dbReference>
<keyword evidence="2" id="KW-0677">Repeat</keyword>
<dbReference type="Gene3D" id="3.40.50.300">
    <property type="entry name" value="P-loop containing nucleotide triphosphate hydrolases"/>
    <property type="match status" value="1"/>
</dbReference>
<dbReference type="PROSITE" id="PS50045">
    <property type="entry name" value="SIGMA54_INTERACT_4"/>
    <property type="match status" value="1"/>
</dbReference>
<dbReference type="Gene3D" id="1.10.1790.10">
    <property type="entry name" value="PRD domain"/>
    <property type="match status" value="2"/>
</dbReference>
<proteinExistence type="predicted"/>
<gene>
    <name evidence="6" type="ORF">OCV55_04485</name>
</gene>
<evidence type="ECO:0000256" key="2">
    <source>
        <dbReference type="ARBA" id="ARBA00022737"/>
    </source>
</evidence>
<dbReference type="InterPro" id="IPR036634">
    <property type="entry name" value="PRD_sf"/>
</dbReference>
<evidence type="ECO:0000259" key="5">
    <source>
        <dbReference type="PROSITE" id="PS51372"/>
    </source>
</evidence>
<dbReference type="InterPro" id="IPR036662">
    <property type="entry name" value="PTS_EIIA_man-typ_sf"/>
</dbReference>